<protein>
    <submittedName>
        <fullName evidence="1">Uncharacterized protein</fullName>
    </submittedName>
</protein>
<organism evidence="1 2">
    <name type="scientific">Caballeronia sordidicola</name>
    <name type="common">Burkholderia sordidicola</name>
    <dbReference type="NCBI Taxonomy" id="196367"/>
    <lineage>
        <taxon>Bacteria</taxon>
        <taxon>Pseudomonadati</taxon>
        <taxon>Pseudomonadota</taxon>
        <taxon>Betaproteobacteria</taxon>
        <taxon>Burkholderiales</taxon>
        <taxon>Burkholderiaceae</taxon>
        <taxon>Caballeronia</taxon>
    </lineage>
</organism>
<dbReference type="AlphaFoldDB" id="A0A226WM98"/>
<name>A0A226WM98_CABSO</name>
<dbReference type="EMBL" id="MTHB01000278">
    <property type="protein sequence ID" value="OXC72324.1"/>
    <property type="molecule type" value="Genomic_DNA"/>
</dbReference>
<evidence type="ECO:0000313" key="1">
    <source>
        <dbReference type="EMBL" id="OXC72324.1"/>
    </source>
</evidence>
<reference evidence="2" key="1">
    <citation type="submission" date="2017-01" db="EMBL/GenBank/DDBJ databases">
        <title>Genome Analysis of Deinococcus marmoris KOPRI26562.</title>
        <authorList>
            <person name="Kim J.H."/>
            <person name="Oh H.-M."/>
        </authorList>
    </citation>
    <scope>NUCLEOTIDE SEQUENCE [LARGE SCALE GENOMIC DNA]</scope>
    <source>
        <strain evidence="2">PAMC 26633</strain>
    </source>
</reference>
<comment type="caution">
    <text evidence="1">The sequence shown here is derived from an EMBL/GenBank/DDBJ whole genome shotgun (WGS) entry which is preliminary data.</text>
</comment>
<gene>
    <name evidence="1" type="ORF">BSU04_42630</name>
</gene>
<accession>A0A226WM98</accession>
<evidence type="ECO:0000313" key="2">
    <source>
        <dbReference type="Proteomes" id="UP000214720"/>
    </source>
</evidence>
<dbReference type="Proteomes" id="UP000214720">
    <property type="component" value="Unassembled WGS sequence"/>
</dbReference>
<proteinExistence type="predicted"/>
<sequence length="102" mass="11174">MLMPPSITSSLPTVKLDSSEEEHDGFRDLHRLAEAANQNLAANAVGDAVELSLLHPELAVDGRGNRSRAVALIPAFHMADIYVLAMYPGRRHLSSRVRVMID</sequence>